<sequence>MFSTLVNLELLYLSNNNLTIIHSDSFGIHKKLNDVLLDNNKIYAIDEKFFDNTAVETADMIDMGDNECIEETVYKKGQNIRKSFKKCFENYKPREES</sequence>
<evidence type="ECO:0000256" key="2">
    <source>
        <dbReference type="ARBA" id="ARBA00022737"/>
    </source>
</evidence>
<name>A0A9N9RPN8_9DIPT</name>
<evidence type="ECO:0000256" key="1">
    <source>
        <dbReference type="ARBA" id="ARBA00022614"/>
    </source>
</evidence>
<dbReference type="SMART" id="SM00369">
    <property type="entry name" value="LRR_TYP"/>
    <property type="match status" value="1"/>
</dbReference>
<dbReference type="AlphaFoldDB" id="A0A9N9RPN8"/>
<keyword evidence="2" id="KW-0677">Repeat</keyword>
<protein>
    <submittedName>
        <fullName evidence="3">Uncharacterized protein</fullName>
    </submittedName>
</protein>
<dbReference type="Gene3D" id="3.80.10.10">
    <property type="entry name" value="Ribonuclease Inhibitor"/>
    <property type="match status" value="1"/>
</dbReference>
<dbReference type="Proteomes" id="UP001153620">
    <property type="component" value="Chromosome 1"/>
</dbReference>
<dbReference type="EMBL" id="OU895877">
    <property type="protein sequence ID" value="CAG9801207.1"/>
    <property type="molecule type" value="Genomic_DNA"/>
</dbReference>
<dbReference type="PROSITE" id="PS51450">
    <property type="entry name" value="LRR"/>
    <property type="match status" value="1"/>
</dbReference>
<organism evidence="3 4">
    <name type="scientific">Chironomus riparius</name>
    <dbReference type="NCBI Taxonomy" id="315576"/>
    <lineage>
        <taxon>Eukaryota</taxon>
        <taxon>Metazoa</taxon>
        <taxon>Ecdysozoa</taxon>
        <taxon>Arthropoda</taxon>
        <taxon>Hexapoda</taxon>
        <taxon>Insecta</taxon>
        <taxon>Pterygota</taxon>
        <taxon>Neoptera</taxon>
        <taxon>Endopterygota</taxon>
        <taxon>Diptera</taxon>
        <taxon>Nematocera</taxon>
        <taxon>Chironomoidea</taxon>
        <taxon>Chironomidae</taxon>
        <taxon>Chironominae</taxon>
        <taxon>Chironomus</taxon>
    </lineage>
</organism>
<keyword evidence="1" id="KW-0433">Leucine-rich repeat</keyword>
<evidence type="ECO:0000313" key="3">
    <source>
        <dbReference type="EMBL" id="CAG9801207.1"/>
    </source>
</evidence>
<reference evidence="3" key="1">
    <citation type="submission" date="2022-01" db="EMBL/GenBank/DDBJ databases">
        <authorList>
            <person name="King R."/>
        </authorList>
    </citation>
    <scope>NUCLEOTIDE SEQUENCE</scope>
</reference>
<dbReference type="SUPFAM" id="SSF52058">
    <property type="entry name" value="L domain-like"/>
    <property type="match status" value="1"/>
</dbReference>
<accession>A0A9N9RPN8</accession>
<dbReference type="InterPro" id="IPR032675">
    <property type="entry name" value="LRR_dom_sf"/>
</dbReference>
<proteinExistence type="predicted"/>
<keyword evidence="4" id="KW-1185">Reference proteome</keyword>
<dbReference type="InterPro" id="IPR001611">
    <property type="entry name" value="Leu-rich_rpt"/>
</dbReference>
<gene>
    <name evidence="3" type="ORF">CHIRRI_LOCUS4141</name>
</gene>
<evidence type="ECO:0000313" key="4">
    <source>
        <dbReference type="Proteomes" id="UP001153620"/>
    </source>
</evidence>
<reference evidence="3" key="2">
    <citation type="submission" date="2022-10" db="EMBL/GenBank/DDBJ databases">
        <authorList>
            <consortium name="ENA_rothamsted_submissions"/>
            <consortium name="culmorum"/>
            <person name="King R."/>
        </authorList>
    </citation>
    <scope>NUCLEOTIDE SEQUENCE</scope>
</reference>
<dbReference type="InterPro" id="IPR003591">
    <property type="entry name" value="Leu-rich_rpt_typical-subtyp"/>
</dbReference>